<evidence type="ECO:0000313" key="1">
    <source>
        <dbReference type="EMBL" id="JAH53227.1"/>
    </source>
</evidence>
<proteinExistence type="predicted"/>
<reference evidence="1" key="2">
    <citation type="journal article" date="2015" name="Fish Shellfish Immunol.">
        <title>Early steps in the European eel (Anguilla anguilla)-Vibrio vulnificus interaction in the gills: Role of the RtxA13 toxin.</title>
        <authorList>
            <person name="Callol A."/>
            <person name="Pajuelo D."/>
            <person name="Ebbesson L."/>
            <person name="Teles M."/>
            <person name="MacKenzie S."/>
            <person name="Amaro C."/>
        </authorList>
    </citation>
    <scope>NUCLEOTIDE SEQUENCE</scope>
</reference>
<accession>A0A0E9TIG8</accession>
<organism evidence="1">
    <name type="scientific">Anguilla anguilla</name>
    <name type="common">European freshwater eel</name>
    <name type="synonym">Muraena anguilla</name>
    <dbReference type="NCBI Taxonomy" id="7936"/>
    <lineage>
        <taxon>Eukaryota</taxon>
        <taxon>Metazoa</taxon>
        <taxon>Chordata</taxon>
        <taxon>Craniata</taxon>
        <taxon>Vertebrata</taxon>
        <taxon>Euteleostomi</taxon>
        <taxon>Actinopterygii</taxon>
        <taxon>Neopterygii</taxon>
        <taxon>Teleostei</taxon>
        <taxon>Anguilliformes</taxon>
        <taxon>Anguillidae</taxon>
        <taxon>Anguilla</taxon>
    </lineage>
</organism>
<dbReference type="AlphaFoldDB" id="A0A0E9TIG8"/>
<protein>
    <submittedName>
        <fullName evidence="1">Uncharacterized protein</fullName>
    </submittedName>
</protein>
<name>A0A0E9TIG8_ANGAN</name>
<reference evidence="1" key="1">
    <citation type="submission" date="2014-11" db="EMBL/GenBank/DDBJ databases">
        <authorList>
            <person name="Amaro Gonzalez C."/>
        </authorList>
    </citation>
    <scope>NUCLEOTIDE SEQUENCE</scope>
</reference>
<dbReference type="EMBL" id="GBXM01055350">
    <property type="protein sequence ID" value="JAH53227.1"/>
    <property type="molecule type" value="Transcribed_RNA"/>
</dbReference>
<sequence length="58" mass="6120">MGCSAELRHSAVCNAVPHGSGLRSTETRAAPFLIYSMLSIEAPFGIGKSKSPAFHDTN</sequence>